<evidence type="ECO:0000256" key="2">
    <source>
        <dbReference type="ARBA" id="ARBA00004496"/>
    </source>
</evidence>
<dbReference type="PANTHER" id="PTHR34265">
    <property type="entry name" value="TYPE III PANTOTHENATE KINASE"/>
    <property type="match status" value="1"/>
</dbReference>
<comment type="cofactor">
    <cofactor evidence="1">
        <name>K(+)</name>
        <dbReference type="ChEBI" id="CHEBI:29103"/>
    </cofactor>
</comment>
<sequence>MPGRLLVIDIGNTQIVLGVYDGEDIVASWRIDTRKKRTEDEFAIIVSQLFTLEGVAMESVSDVAISCVVPAVLPIVASFAKSAFSCEPLIVGPGVKTGVSINIENPKELGADRIANAAGALASYEPPLILVDFGTAITIDVVSAKSEYLGGAIVPGIRLSLNALYERAAKLPDIEFARPPSVIGKNTVTSMQSGAYYGYVSLVDGIVNRVKESLAPKTPKVIATGGEARLVAPASSTIDVVEERLTLEGLRVIHMKNRVNIRQ</sequence>
<evidence type="ECO:0000256" key="12">
    <source>
        <dbReference type="ARBA" id="ARBA00040883"/>
    </source>
</evidence>
<evidence type="ECO:0000256" key="4">
    <source>
        <dbReference type="ARBA" id="ARBA00022490"/>
    </source>
</evidence>
<dbReference type="CDD" id="cd24015">
    <property type="entry name" value="ASKHA_NBD_PanK-III"/>
    <property type="match status" value="1"/>
</dbReference>
<dbReference type="EMBL" id="UOGC01000137">
    <property type="protein sequence ID" value="VAX22432.1"/>
    <property type="molecule type" value="Genomic_DNA"/>
</dbReference>
<keyword evidence="6" id="KW-0547">Nucleotide-binding</keyword>
<dbReference type="GO" id="GO:0004594">
    <property type="term" value="F:pantothenate kinase activity"/>
    <property type="evidence" value="ECO:0007669"/>
    <property type="project" value="InterPro"/>
</dbReference>
<dbReference type="GO" id="GO:0015937">
    <property type="term" value="P:coenzyme A biosynthetic process"/>
    <property type="evidence" value="ECO:0007669"/>
    <property type="project" value="UniProtKB-KW"/>
</dbReference>
<dbReference type="InterPro" id="IPR004619">
    <property type="entry name" value="Type_III_PanK"/>
</dbReference>
<dbReference type="HAMAP" id="MF_01274">
    <property type="entry name" value="Pantothen_kinase_3"/>
    <property type="match status" value="1"/>
</dbReference>
<dbReference type="InterPro" id="IPR043129">
    <property type="entry name" value="ATPase_NBD"/>
</dbReference>
<dbReference type="PANTHER" id="PTHR34265:SF1">
    <property type="entry name" value="TYPE III PANTOTHENATE KINASE"/>
    <property type="match status" value="1"/>
</dbReference>
<dbReference type="GO" id="GO:0005737">
    <property type="term" value="C:cytoplasm"/>
    <property type="evidence" value="ECO:0007669"/>
    <property type="project" value="UniProtKB-SubCell"/>
</dbReference>
<evidence type="ECO:0000256" key="7">
    <source>
        <dbReference type="ARBA" id="ARBA00022777"/>
    </source>
</evidence>
<evidence type="ECO:0000256" key="8">
    <source>
        <dbReference type="ARBA" id="ARBA00022840"/>
    </source>
</evidence>
<keyword evidence="4" id="KW-0963">Cytoplasm</keyword>
<accession>A0A3B1C2V7</accession>
<keyword evidence="8" id="KW-0067">ATP-binding</keyword>
<keyword evidence="5 13" id="KW-0808">Transferase</keyword>
<reference evidence="13" key="1">
    <citation type="submission" date="2018-06" db="EMBL/GenBank/DDBJ databases">
        <authorList>
            <person name="Zhirakovskaya E."/>
        </authorList>
    </citation>
    <scope>NUCLEOTIDE SEQUENCE</scope>
</reference>
<comment type="subcellular location">
    <subcellularLocation>
        <location evidence="2">Cytoplasm</location>
    </subcellularLocation>
</comment>
<keyword evidence="10" id="KW-0173">Coenzyme A biosynthesis</keyword>
<evidence type="ECO:0000256" key="6">
    <source>
        <dbReference type="ARBA" id="ARBA00022741"/>
    </source>
</evidence>
<dbReference type="SUPFAM" id="SSF53067">
    <property type="entry name" value="Actin-like ATPase domain"/>
    <property type="match status" value="2"/>
</dbReference>
<keyword evidence="9" id="KW-0630">Potassium</keyword>
<gene>
    <name evidence="13" type="ORF">MNBD_NITROSPINAE01-944</name>
</gene>
<evidence type="ECO:0000256" key="5">
    <source>
        <dbReference type="ARBA" id="ARBA00022679"/>
    </source>
</evidence>
<evidence type="ECO:0000256" key="11">
    <source>
        <dbReference type="ARBA" id="ARBA00038036"/>
    </source>
</evidence>
<name>A0A3B1C2V7_9ZZZZ</name>
<comment type="similarity">
    <text evidence="11">Belongs to the type III pantothenate kinase family.</text>
</comment>
<proteinExistence type="inferred from homology"/>
<evidence type="ECO:0000256" key="10">
    <source>
        <dbReference type="ARBA" id="ARBA00022993"/>
    </source>
</evidence>
<dbReference type="Gene3D" id="3.30.420.40">
    <property type="match status" value="2"/>
</dbReference>
<evidence type="ECO:0000313" key="13">
    <source>
        <dbReference type="EMBL" id="VAX22432.1"/>
    </source>
</evidence>
<dbReference type="AlphaFoldDB" id="A0A3B1C2V7"/>
<evidence type="ECO:0000256" key="1">
    <source>
        <dbReference type="ARBA" id="ARBA00001958"/>
    </source>
</evidence>
<dbReference type="NCBIfam" id="NF009855">
    <property type="entry name" value="PRK13321.1"/>
    <property type="match status" value="1"/>
</dbReference>
<dbReference type="NCBIfam" id="TIGR00671">
    <property type="entry name" value="baf"/>
    <property type="match status" value="1"/>
</dbReference>
<comment type="subunit">
    <text evidence="3">Homodimer.</text>
</comment>
<keyword evidence="7 13" id="KW-0418">Kinase</keyword>
<dbReference type="GO" id="GO:0005524">
    <property type="term" value="F:ATP binding"/>
    <property type="evidence" value="ECO:0007669"/>
    <property type="project" value="UniProtKB-KW"/>
</dbReference>
<dbReference type="Pfam" id="PF03309">
    <property type="entry name" value="Pan_kinase"/>
    <property type="match status" value="1"/>
</dbReference>
<evidence type="ECO:0000256" key="9">
    <source>
        <dbReference type="ARBA" id="ARBA00022958"/>
    </source>
</evidence>
<protein>
    <recommendedName>
        <fullName evidence="12">Type III pantothenate kinase</fullName>
    </recommendedName>
</protein>
<dbReference type="NCBIfam" id="NF009848">
    <property type="entry name" value="PRK13318.1-6"/>
    <property type="match status" value="1"/>
</dbReference>
<evidence type="ECO:0000256" key="3">
    <source>
        <dbReference type="ARBA" id="ARBA00011738"/>
    </source>
</evidence>
<organism evidence="13">
    <name type="scientific">hydrothermal vent metagenome</name>
    <dbReference type="NCBI Taxonomy" id="652676"/>
    <lineage>
        <taxon>unclassified sequences</taxon>
        <taxon>metagenomes</taxon>
        <taxon>ecological metagenomes</taxon>
    </lineage>
</organism>